<feature type="compositionally biased region" description="Polar residues" evidence="1">
    <location>
        <begin position="79"/>
        <end position="102"/>
    </location>
</feature>
<organism evidence="2 3">
    <name type="scientific">Torulaspora globosa</name>
    <dbReference type="NCBI Taxonomy" id="48254"/>
    <lineage>
        <taxon>Eukaryota</taxon>
        <taxon>Fungi</taxon>
        <taxon>Dikarya</taxon>
        <taxon>Ascomycota</taxon>
        <taxon>Saccharomycotina</taxon>
        <taxon>Saccharomycetes</taxon>
        <taxon>Saccharomycetales</taxon>
        <taxon>Saccharomycetaceae</taxon>
        <taxon>Torulaspora</taxon>
    </lineage>
</organism>
<evidence type="ECO:0000313" key="3">
    <source>
        <dbReference type="Proteomes" id="UP000510647"/>
    </source>
</evidence>
<feature type="region of interest" description="Disordered" evidence="1">
    <location>
        <begin position="35"/>
        <end position="58"/>
    </location>
</feature>
<sequence length="352" mass="40114">MQSTINSTKIQKSALECEDDLELSTGRTAYSMRLSTGVPKDSCSSSESSGNSINTEIRSRRSFRKGIKLYFQSFRKKSSTPPRSSGSDTETYYSTTDNNRYSVESRESQGILSEEGSPLKSSYSNESSIRSRRFYFWSNSTEGDNRISDEERKVESPRSAVSDTIVYQRPRRHKVRFWLNEKRHGHSDSILEIRQSAITTRIARSRCLAGIAAVEAARLGEYRRKIRALKFAAAATTAAFARVDKAKKDINASHGSIANAAMYSSKAIAAASIIYPQANQDYKKMQRIFNEHFKHKDEPTYFRRLKYIPMQQLDTNSAAYRMHMKLRAIPTPSCKDDIYKFHSTRLDKIFTS</sequence>
<evidence type="ECO:0000256" key="1">
    <source>
        <dbReference type="SAM" id="MobiDB-lite"/>
    </source>
</evidence>
<reference evidence="2 3" key="1">
    <citation type="submission" date="2020-06" db="EMBL/GenBank/DDBJ databases">
        <title>The yeast mating-type switching endonuclease HO is a domesticated member of an unorthodox homing genetic element family.</title>
        <authorList>
            <person name="Coughlan A.Y."/>
            <person name="Lombardi L."/>
            <person name="Braun-Galleani S."/>
            <person name="Martos A.R."/>
            <person name="Galeote V."/>
            <person name="Bigey F."/>
            <person name="Dequin S."/>
            <person name="Byrne K.P."/>
            <person name="Wolfe K.H."/>
        </authorList>
    </citation>
    <scope>NUCLEOTIDE SEQUENCE [LARGE SCALE GENOMIC DNA]</scope>
    <source>
        <strain evidence="2 3">CBS2947</strain>
    </source>
</reference>
<dbReference type="EMBL" id="CP059272">
    <property type="protein sequence ID" value="QLQ81621.1"/>
    <property type="molecule type" value="Genomic_DNA"/>
</dbReference>
<accession>A0A7H9HWB3</accession>
<evidence type="ECO:0000313" key="2">
    <source>
        <dbReference type="EMBL" id="QLQ81621.1"/>
    </source>
</evidence>
<dbReference type="AlphaFoldDB" id="A0A7H9HWB3"/>
<name>A0A7H9HWB3_9SACH</name>
<gene>
    <name evidence="2" type="ORF">HG537_0F03820</name>
</gene>
<feature type="compositionally biased region" description="Low complexity" evidence="1">
    <location>
        <begin position="42"/>
        <end position="52"/>
    </location>
</feature>
<dbReference type="Proteomes" id="UP000510647">
    <property type="component" value="Chromosome 6"/>
</dbReference>
<protein>
    <submittedName>
        <fullName evidence="2">Uncharacterized protein</fullName>
    </submittedName>
</protein>
<dbReference type="OrthoDB" id="10357192at2759"/>
<proteinExistence type="predicted"/>
<feature type="region of interest" description="Disordered" evidence="1">
    <location>
        <begin position="75"/>
        <end position="124"/>
    </location>
</feature>
<keyword evidence="3" id="KW-1185">Reference proteome</keyword>